<dbReference type="PANTHER" id="PTHR22981">
    <property type="entry name" value="3-HYDROXYISOBUTYRATE DEHYDROGENASE-RELATED"/>
    <property type="match status" value="1"/>
</dbReference>
<dbReference type="EC" id="1.1.1.31" evidence="3"/>
<dbReference type="Proteomes" id="UP000887574">
    <property type="component" value="Unplaced"/>
</dbReference>
<dbReference type="AlphaFoldDB" id="A0A915E1T3"/>
<dbReference type="GO" id="GO:0050661">
    <property type="term" value="F:NADP binding"/>
    <property type="evidence" value="ECO:0007669"/>
    <property type="project" value="InterPro"/>
</dbReference>
<organism evidence="10 11">
    <name type="scientific">Ditylenchus dipsaci</name>
    <dbReference type="NCBI Taxonomy" id="166011"/>
    <lineage>
        <taxon>Eukaryota</taxon>
        <taxon>Metazoa</taxon>
        <taxon>Ecdysozoa</taxon>
        <taxon>Nematoda</taxon>
        <taxon>Chromadorea</taxon>
        <taxon>Rhabditida</taxon>
        <taxon>Tylenchina</taxon>
        <taxon>Tylenchomorpha</taxon>
        <taxon>Sphaerularioidea</taxon>
        <taxon>Anguinidae</taxon>
        <taxon>Anguininae</taxon>
        <taxon>Ditylenchus</taxon>
    </lineage>
</organism>
<dbReference type="CDD" id="cd13155">
    <property type="entry name" value="KOW_KIN17"/>
    <property type="match status" value="1"/>
</dbReference>
<dbReference type="InterPro" id="IPR014722">
    <property type="entry name" value="Rib_uL2_dom2"/>
</dbReference>
<dbReference type="GO" id="GO:0006574">
    <property type="term" value="P:L-valine catabolic process"/>
    <property type="evidence" value="ECO:0007669"/>
    <property type="project" value="TreeGrafter"/>
</dbReference>
<dbReference type="Gene3D" id="2.30.30.140">
    <property type="match status" value="1"/>
</dbReference>
<evidence type="ECO:0000256" key="2">
    <source>
        <dbReference type="ARBA" id="ARBA00006013"/>
    </source>
</evidence>
<feature type="domain" description="6-phosphogluconate dehydrogenase NADP-binding" evidence="8">
    <location>
        <begin position="238"/>
        <end position="351"/>
    </location>
</feature>
<comment type="pathway">
    <text evidence="1">Amino-acid degradation; L-valine degradation.</text>
</comment>
<evidence type="ECO:0000256" key="5">
    <source>
        <dbReference type="ARBA" id="ARBA00023002"/>
    </source>
</evidence>
<dbReference type="GO" id="GO:0005739">
    <property type="term" value="C:mitochondrion"/>
    <property type="evidence" value="ECO:0007669"/>
    <property type="project" value="TreeGrafter"/>
</dbReference>
<evidence type="ECO:0000256" key="1">
    <source>
        <dbReference type="ARBA" id="ARBA00005109"/>
    </source>
</evidence>
<evidence type="ECO:0000313" key="11">
    <source>
        <dbReference type="WBParaSite" id="jg25787"/>
    </source>
</evidence>
<dbReference type="WBParaSite" id="jg25787">
    <property type="protein sequence ID" value="jg25787"/>
    <property type="gene ID" value="jg25787"/>
</dbReference>
<reference evidence="11" key="1">
    <citation type="submission" date="2022-11" db="UniProtKB">
        <authorList>
            <consortium name="WormBaseParasite"/>
        </authorList>
    </citation>
    <scope>IDENTIFICATION</scope>
</reference>
<evidence type="ECO:0000259" key="9">
    <source>
        <dbReference type="Pfam" id="PF25092"/>
    </source>
</evidence>
<dbReference type="InterPro" id="IPR036291">
    <property type="entry name" value="NAD(P)-bd_dom_sf"/>
</dbReference>
<dbReference type="Pfam" id="PF25092">
    <property type="entry name" value="SH3_KIN17_C"/>
    <property type="match status" value="1"/>
</dbReference>
<keyword evidence="4" id="KW-0101">Branched-chain amino acid catabolism</keyword>
<feature type="domain" description="Kin17 KOW" evidence="9">
    <location>
        <begin position="60"/>
        <end position="105"/>
    </location>
</feature>
<keyword evidence="5" id="KW-0560">Oxidoreductase</keyword>
<comment type="similarity">
    <text evidence="2">Belongs to the HIBADH-related family. 3-hydroxyisobutyrate dehydrogenase subfamily.</text>
</comment>
<sequence length="360" mass="38870">MKKSLSKRNEDGKTTGCEKAKGEVVKLVDDYTAEIRILDAEENKEVVIRVDQEHLETVIPALGKEMLIVNGAYRGERATLLEILEDKFSLKLKIKQGTRNGRIVECSSPLKAQCFAFSSAPKAAPAAAPAQGPGLMGQMVSEIFVVALPNRLISTAATAGGVAIGSAIGHSIGNMFGGGRVRRRFSLAIPTTTTSSISSSNRLCLSRRQFMDCTQNQNDLSVCQSFNDISSSASLAFRIRKIADSAADVAYHCREIVTMLPNGSDNLYKILLFRTLQPGSLCMDTSTISHQQQKKVAKMVTQKQSSFVDAPVSGGIGGAEKATLTFMASGGDEEAFNRAKKIFQLMGRMCFIDPKNAARC</sequence>
<accession>A0A915E1T3</accession>
<dbReference type="PANTHER" id="PTHR22981:SF7">
    <property type="entry name" value="3-HYDROXYISOBUTYRATE DEHYDROGENASE, MITOCHONDRIAL"/>
    <property type="match status" value="1"/>
</dbReference>
<comment type="catalytic activity">
    <reaction evidence="7">
        <text>3-hydroxy-2-methylpropanoate + NAD(+) = 2-methyl-3-oxopropanoate + NADH + H(+)</text>
        <dbReference type="Rhea" id="RHEA:17681"/>
        <dbReference type="ChEBI" id="CHEBI:11805"/>
        <dbReference type="ChEBI" id="CHEBI:15378"/>
        <dbReference type="ChEBI" id="CHEBI:57540"/>
        <dbReference type="ChEBI" id="CHEBI:57700"/>
        <dbReference type="ChEBI" id="CHEBI:57945"/>
        <dbReference type="EC" id="1.1.1.31"/>
    </reaction>
</comment>
<keyword evidence="6" id="KW-0520">NAD</keyword>
<dbReference type="SUPFAM" id="SSF51735">
    <property type="entry name" value="NAD(P)-binding Rossmann-fold domains"/>
    <property type="match status" value="1"/>
</dbReference>
<dbReference type="Gene3D" id="2.30.30.30">
    <property type="match status" value="1"/>
</dbReference>
<dbReference type="Pfam" id="PF03446">
    <property type="entry name" value="NAD_binding_2"/>
    <property type="match status" value="1"/>
</dbReference>
<dbReference type="InterPro" id="IPR041995">
    <property type="entry name" value="KOW_KIN17"/>
</dbReference>
<keyword evidence="10" id="KW-1185">Reference proteome</keyword>
<evidence type="ECO:0000256" key="3">
    <source>
        <dbReference type="ARBA" id="ARBA00012991"/>
    </source>
</evidence>
<name>A0A915E1T3_9BILA</name>
<dbReference type="Gene3D" id="3.40.50.720">
    <property type="entry name" value="NAD(P)-binding Rossmann-like Domain"/>
    <property type="match status" value="1"/>
</dbReference>
<dbReference type="GO" id="GO:0008442">
    <property type="term" value="F:3-hydroxyisobutyrate dehydrogenase activity"/>
    <property type="evidence" value="ECO:0007669"/>
    <property type="project" value="UniProtKB-EC"/>
</dbReference>
<evidence type="ECO:0000256" key="7">
    <source>
        <dbReference type="ARBA" id="ARBA00049197"/>
    </source>
</evidence>
<protein>
    <recommendedName>
        <fullName evidence="3">3-hydroxyisobutyrate dehydrogenase</fullName>
        <ecNumber evidence="3">1.1.1.31</ecNumber>
    </recommendedName>
</protein>
<evidence type="ECO:0000313" key="10">
    <source>
        <dbReference type="Proteomes" id="UP000887574"/>
    </source>
</evidence>
<evidence type="ECO:0000256" key="4">
    <source>
        <dbReference type="ARBA" id="ARBA00022456"/>
    </source>
</evidence>
<dbReference type="InterPro" id="IPR006115">
    <property type="entry name" value="6PGDH_NADP-bd"/>
</dbReference>
<evidence type="ECO:0000259" key="8">
    <source>
        <dbReference type="Pfam" id="PF03446"/>
    </source>
</evidence>
<evidence type="ECO:0000256" key="6">
    <source>
        <dbReference type="ARBA" id="ARBA00023027"/>
    </source>
</evidence>
<proteinExistence type="inferred from homology"/>